<keyword evidence="2" id="KW-1133">Transmembrane helix</keyword>
<evidence type="ECO:0000313" key="4">
    <source>
        <dbReference type="Proteomes" id="UP000191987"/>
    </source>
</evidence>
<organism evidence="3 4">
    <name type="scientific">Agrobacterium deltaense Zutra 3/1</name>
    <dbReference type="NCBI Taxonomy" id="1183427"/>
    <lineage>
        <taxon>Bacteria</taxon>
        <taxon>Pseudomonadati</taxon>
        <taxon>Pseudomonadota</taxon>
        <taxon>Alphaproteobacteria</taxon>
        <taxon>Hyphomicrobiales</taxon>
        <taxon>Rhizobiaceae</taxon>
        <taxon>Rhizobium/Agrobacterium group</taxon>
        <taxon>Agrobacterium</taxon>
    </lineage>
</organism>
<evidence type="ECO:0000256" key="1">
    <source>
        <dbReference type="SAM" id="MobiDB-lite"/>
    </source>
</evidence>
<feature type="transmembrane region" description="Helical" evidence="2">
    <location>
        <begin position="12"/>
        <end position="37"/>
    </location>
</feature>
<evidence type="ECO:0000313" key="3">
    <source>
        <dbReference type="EMBL" id="CUX16313.1"/>
    </source>
</evidence>
<dbReference type="Proteomes" id="UP000191987">
    <property type="component" value="Unassembled WGS sequence"/>
</dbReference>
<protein>
    <submittedName>
        <fullName evidence="3">Uncharacterized protein</fullName>
    </submittedName>
</protein>
<dbReference type="AlphaFoldDB" id="A0A1S7P5R1"/>
<name>A0A1S7P5R1_9HYPH</name>
<dbReference type="EMBL" id="FBWG01000003">
    <property type="protein sequence ID" value="CUX16313.1"/>
    <property type="molecule type" value="Genomic_DNA"/>
</dbReference>
<feature type="region of interest" description="Disordered" evidence="1">
    <location>
        <begin position="43"/>
        <end position="78"/>
    </location>
</feature>
<evidence type="ECO:0000256" key="2">
    <source>
        <dbReference type="SAM" id="Phobius"/>
    </source>
</evidence>
<sequence length="78" mass="8038">MDISSASIDIWTIGLIVASVVAGLTLIAGIVCLAFYWEETKGSEAASKGDTLNSPPLERTEGGDWPTVHGDGSGGAHH</sequence>
<reference evidence="3 4" key="1">
    <citation type="submission" date="2016-01" db="EMBL/GenBank/DDBJ databases">
        <authorList>
            <person name="Oliw E.H."/>
        </authorList>
    </citation>
    <scope>NUCLEOTIDE SEQUENCE [LARGE SCALE GENOMIC DNA]</scope>
    <source>
        <strain evidence="3 4">Zutra 3-1</strain>
    </source>
</reference>
<gene>
    <name evidence="3" type="ORF">AGR7C_Cc110405</name>
</gene>
<accession>A0A1S7P5R1</accession>
<proteinExistence type="predicted"/>
<keyword evidence="2" id="KW-0812">Transmembrane</keyword>
<dbReference type="RefSeq" id="WP_080816773.1">
    <property type="nucleotide sequence ID" value="NZ_LT009748.1"/>
</dbReference>
<keyword evidence="2" id="KW-0472">Membrane</keyword>